<dbReference type="AlphaFoldDB" id="H2KRX2"/>
<name>H2KRX2_CLOSI</name>
<reference evidence="1" key="1">
    <citation type="journal article" date="2011" name="Genome Biol.">
        <title>The draft genome of the carcinogenic human liver fluke Clonorchis sinensis.</title>
        <authorList>
            <person name="Wang X."/>
            <person name="Chen W."/>
            <person name="Huang Y."/>
            <person name="Sun J."/>
            <person name="Men J."/>
            <person name="Liu H."/>
            <person name="Luo F."/>
            <person name="Guo L."/>
            <person name="Lv X."/>
            <person name="Deng C."/>
            <person name="Zhou C."/>
            <person name="Fan Y."/>
            <person name="Li X."/>
            <person name="Huang L."/>
            <person name="Hu Y."/>
            <person name="Liang C."/>
            <person name="Hu X."/>
            <person name="Xu J."/>
            <person name="Yu X."/>
        </authorList>
    </citation>
    <scope>NUCLEOTIDE SEQUENCE [LARGE SCALE GENOMIC DNA]</scope>
    <source>
        <strain evidence="1">Henan</strain>
    </source>
</reference>
<protein>
    <submittedName>
        <fullName evidence="1">Uncharacterized protein</fullName>
    </submittedName>
</protein>
<keyword evidence="2" id="KW-1185">Reference proteome</keyword>
<gene>
    <name evidence="1" type="ORF">CLF_107372</name>
</gene>
<evidence type="ECO:0000313" key="1">
    <source>
        <dbReference type="EMBL" id="GAA29805.2"/>
    </source>
</evidence>
<dbReference type="Proteomes" id="UP000008909">
    <property type="component" value="Unassembled WGS sequence"/>
</dbReference>
<proteinExistence type="predicted"/>
<reference key="2">
    <citation type="submission" date="2011-10" db="EMBL/GenBank/DDBJ databases">
        <title>The genome and transcriptome sequence of Clonorchis sinensis provide insights into the carcinogenic liver fluke.</title>
        <authorList>
            <person name="Wang X."/>
            <person name="Huang Y."/>
            <person name="Chen W."/>
            <person name="Liu H."/>
            <person name="Guo L."/>
            <person name="Chen Y."/>
            <person name="Luo F."/>
            <person name="Zhou W."/>
            <person name="Sun J."/>
            <person name="Mao Q."/>
            <person name="Liang P."/>
            <person name="Zhou C."/>
            <person name="Tian Y."/>
            <person name="Men J."/>
            <person name="Lv X."/>
            <person name="Huang L."/>
            <person name="Zhou J."/>
            <person name="Hu Y."/>
            <person name="Li R."/>
            <person name="Zhang F."/>
            <person name="Lei H."/>
            <person name="Li X."/>
            <person name="Hu X."/>
            <person name="Liang C."/>
            <person name="Xu J."/>
            <person name="Wu Z."/>
            <person name="Yu X."/>
        </authorList>
    </citation>
    <scope>NUCLEOTIDE SEQUENCE</scope>
    <source>
        <strain>Henan</strain>
    </source>
</reference>
<sequence>MLATRLPRIHEYRPVEHLRLYRTKQTNRNADEMFSANVLKDSEGVQPTMFLRNIEPEEPHSRDSPAADPDLPPMSTVNLISGKGKRYQVTFRAKEPEFCFLHVRRRKSPDSTMNKAIQACSTDYFVEVRDESCQKYVTRMKRYRIAPCQQIGDIESGDLNQEKTDKGLLKKRKNEKASQNHIYITKDGMTFYLTDFNVKLDYAQPLVSGPSPSVDSQTDSKRGTYIPDPNRAVLMVRFRRDLMRIRFALDELEIKPISTSVSRGAQCTERYAYVKFVPVGEDKVTFCAVPLSTYRYRDPMIAIRRQNDLQRKNGQEPKWLIEQRQKRRQLNATPKDQLVDPQEVHTSVIVFELNGHRVKLRCGHLEAMVVTGQELYDDFVLANKTESRVFIKSREERLFCLATIHPRNMRISILRLSSLCAIWDVTLSLVGAIMQLSTRDDRSIQITITRVLLNG</sequence>
<dbReference type="EMBL" id="DF143243">
    <property type="protein sequence ID" value="GAA29805.2"/>
    <property type="molecule type" value="Genomic_DNA"/>
</dbReference>
<organism evidence="1 2">
    <name type="scientific">Clonorchis sinensis</name>
    <name type="common">Chinese liver fluke</name>
    <dbReference type="NCBI Taxonomy" id="79923"/>
    <lineage>
        <taxon>Eukaryota</taxon>
        <taxon>Metazoa</taxon>
        <taxon>Spiralia</taxon>
        <taxon>Lophotrochozoa</taxon>
        <taxon>Platyhelminthes</taxon>
        <taxon>Trematoda</taxon>
        <taxon>Digenea</taxon>
        <taxon>Opisthorchiida</taxon>
        <taxon>Opisthorchiata</taxon>
        <taxon>Opisthorchiidae</taxon>
        <taxon>Clonorchis</taxon>
    </lineage>
</organism>
<accession>H2KRX2</accession>
<evidence type="ECO:0000313" key="2">
    <source>
        <dbReference type="Proteomes" id="UP000008909"/>
    </source>
</evidence>